<gene>
    <name evidence="2" type="ORF">ABID16_000061</name>
</gene>
<dbReference type="EMBL" id="JBEPMB010000001">
    <property type="protein sequence ID" value="MET3611756.1"/>
    <property type="molecule type" value="Genomic_DNA"/>
</dbReference>
<keyword evidence="3" id="KW-1185">Reference proteome</keyword>
<dbReference type="RefSeq" id="WP_354553989.1">
    <property type="nucleotide sequence ID" value="NZ_JBEPMB010000001.1"/>
</dbReference>
<evidence type="ECO:0000256" key="1">
    <source>
        <dbReference type="SAM" id="Coils"/>
    </source>
</evidence>
<proteinExistence type="predicted"/>
<comment type="caution">
    <text evidence="2">The sequence shown here is derived from an EMBL/GenBank/DDBJ whole genome shotgun (WGS) entry which is preliminary data.</text>
</comment>
<evidence type="ECO:0000313" key="2">
    <source>
        <dbReference type="EMBL" id="MET3611756.1"/>
    </source>
</evidence>
<evidence type="ECO:0000313" key="3">
    <source>
        <dbReference type="Proteomes" id="UP001549047"/>
    </source>
</evidence>
<keyword evidence="1" id="KW-0175">Coiled coil</keyword>
<accession>A0ABV2IUG0</accession>
<dbReference type="Proteomes" id="UP001549047">
    <property type="component" value="Unassembled WGS sequence"/>
</dbReference>
<protein>
    <submittedName>
        <fullName evidence="2">Multidrug efflux pump subunit AcrA (Membrane-fusion protein)</fullName>
    </submittedName>
</protein>
<feature type="coiled-coil region" evidence="1">
    <location>
        <begin position="67"/>
        <end position="94"/>
    </location>
</feature>
<name>A0ABV2IUG0_9HYPH</name>
<reference evidence="2 3" key="1">
    <citation type="submission" date="2024-06" db="EMBL/GenBank/DDBJ databases">
        <title>Genomic Encyclopedia of Type Strains, Phase IV (KMG-IV): sequencing the most valuable type-strain genomes for metagenomic binning, comparative biology and taxonomic classification.</title>
        <authorList>
            <person name="Goeker M."/>
        </authorList>
    </citation>
    <scope>NUCLEOTIDE SEQUENCE [LARGE SCALE GENOMIC DNA]</scope>
    <source>
        <strain evidence="2 3">DSM 29780</strain>
    </source>
</reference>
<sequence length="116" mass="12630">MTKAIIALLIFATLVLGTAFFAYRAIDKVGDIIEAARKQERESRDYFWTGQVEKSNALAAQAEADQAKDALRLNSEAANTIADLRAQLSTLKAQNAKLPNGSAIGLDRARVRLLPD</sequence>
<organism evidence="2 3">
    <name type="scientific">Rhizobium aquaticum</name>
    <dbReference type="NCBI Taxonomy" id="1549636"/>
    <lineage>
        <taxon>Bacteria</taxon>
        <taxon>Pseudomonadati</taxon>
        <taxon>Pseudomonadota</taxon>
        <taxon>Alphaproteobacteria</taxon>
        <taxon>Hyphomicrobiales</taxon>
        <taxon>Rhizobiaceae</taxon>
        <taxon>Rhizobium/Agrobacterium group</taxon>
        <taxon>Rhizobium</taxon>
    </lineage>
</organism>